<gene>
    <name evidence="2" type="ORF">BM536_015350</name>
</gene>
<proteinExistence type="predicted"/>
<sequence>MRHTVRRSLRRVEQAMIPRPPGLRAGARTVGSGTAPQAPPARLALVATRIPQKVPEQLPDSGP</sequence>
<feature type="region of interest" description="Disordered" evidence="1">
    <location>
        <begin position="15"/>
        <end position="38"/>
    </location>
</feature>
<evidence type="ECO:0000313" key="3">
    <source>
        <dbReference type="Proteomes" id="UP000184286"/>
    </source>
</evidence>
<dbReference type="EMBL" id="MPOH02000011">
    <property type="protein sequence ID" value="OQD55824.1"/>
    <property type="molecule type" value="Genomic_DNA"/>
</dbReference>
<evidence type="ECO:0000256" key="1">
    <source>
        <dbReference type="SAM" id="MobiDB-lite"/>
    </source>
</evidence>
<protein>
    <submittedName>
        <fullName evidence="2">Uncharacterized protein</fullName>
    </submittedName>
</protein>
<accession>A0A1V6MTM3</accession>
<dbReference type="Proteomes" id="UP000184286">
    <property type="component" value="Unassembled WGS sequence"/>
</dbReference>
<organism evidence="2 3">
    <name type="scientific">Streptomyces phaeoluteigriseus</name>
    <dbReference type="NCBI Taxonomy" id="114686"/>
    <lineage>
        <taxon>Bacteria</taxon>
        <taxon>Bacillati</taxon>
        <taxon>Actinomycetota</taxon>
        <taxon>Actinomycetes</taxon>
        <taxon>Kitasatosporales</taxon>
        <taxon>Streptomycetaceae</taxon>
        <taxon>Streptomyces</taxon>
        <taxon>Streptomyces aurantiacus group</taxon>
    </lineage>
</organism>
<comment type="caution">
    <text evidence="2">The sequence shown here is derived from an EMBL/GenBank/DDBJ whole genome shotgun (WGS) entry which is preliminary data.</text>
</comment>
<reference evidence="2 3" key="2">
    <citation type="submission" date="2017-02" db="EMBL/GenBank/DDBJ databases">
        <title>Draft genome sequence of Streptomyces phaeoluteigriseus type strain DSM41896.</title>
        <authorList>
            <person name="Salih T.S."/>
            <person name="Algora Gallardo L."/>
            <person name="Melo Santos T."/>
            <person name="Filgueira Martinez S."/>
            <person name="Herron P.R."/>
        </authorList>
    </citation>
    <scope>NUCLEOTIDE SEQUENCE [LARGE SCALE GENOMIC DNA]</scope>
    <source>
        <strain evidence="2 3">DSM 41896</strain>
    </source>
</reference>
<evidence type="ECO:0000313" key="2">
    <source>
        <dbReference type="EMBL" id="OQD55824.1"/>
    </source>
</evidence>
<dbReference type="AlphaFoldDB" id="A0A1V6MTM3"/>
<name>A0A1V6MTM3_9ACTN</name>
<reference evidence="3" key="1">
    <citation type="submission" date="2016-11" db="EMBL/GenBank/DDBJ databases">
        <authorList>
            <person name="Schniete J.K."/>
            <person name="Salih T."/>
            <person name="Algora Gallardo L."/>
            <person name="Martinez Fernandez S."/>
            <person name="Herron P.R."/>
        </authorList>
    </citation>
    <scope>NUCLEOTIDE SEQUENCE [LARGE SCALE GENOMIC DNA]</scope>
    <source>
        <strain evidence="3">DSM 41896</strain>
    </source>
</reference>